<feature type="domain" description="DUF4767" evidence="3">
    <location>
        <begin position="64"/>
        <end position="198"/>
    </location>
</feature>
<name>A0ABV5WV09_9LACO</name>
<feature type="region of interest" description="Disordered" evidence="1">
    <location>
        <begin position="26"/>
        <end position="66"/>
    </location>
</feature>
<sequence length="339" mass="37615">MRKISFGLLAVAVLLTGCGQSQQSQSKAASSTSSQVKHQKLSTADSTSETKRAAKTSSSTAADSTWNQTKRARLADFMEQWQAEMGQTYVGTYQGKQPDHLGYKFPAALTNGDLDGRVEWGHQKVTLTWAPKADQDAAIQVLAVATGGKPETPFPTTYFFCLHNQRPVVLMTQTTNGETLYVQDTQNGELQAGFAKIVTGEKPAIKSDSSLMRDVNAAVKTQPQRWPQGFGGTWYYYSPYDHRVEAQRWRNVSDWKLNSIQKDGQQWLHIVGAHQTAGAGTFEALRYRYYDGQQVPVMLSASGAGVWFDNNLYPTRAMAEQMQDWNYGDEPDSAEADID</sequence>
<evidence type="ECO:0000313" key="5">
    <source>
        <dbReference type="Proteomes" id="UP001589691"/>
    </source>
</evidence>
<dbReference type="RefSeq" id="WP_137641668.1">
    <property type="nucleotide sequence ID" value="NZ_BJEA01000001.1"/>
</dbReference>
<evidence type="ECO:0000256" key="1">
    <source>
        <dbReference type="SAM" id="MobiDB-lite"/>
    </source>
</evidence>
<feature type="compositionally biased region" description="Low complexity" evidence="1">
    <location>
        <begin position="55"/>
        <end position="65"/>
    </location>
</feature>
<evidence type="ECO:0000256" key="2">
    <source>
        <dbReference type="SAM" id="SignalP"/>
    </source>
</evidence>
<evidence type="ECO:0000259" key="3">
    <source>
        <dbReference type="Pfam" id="PF15983"/>
    </source>
</evidence>
<organism evidence="4 5">
    <name type="scientific">Lactiplantibacillus modestisalitolerans</name>
    <dbReference type="NCBI Taxonomy" id="1457219"/>
    <lineage>
        <taxon>Bacteria</taxon>
        <taxon>Bacillati</taxon>
        <taxon>Bacillota</taxon>
        <taxon>Bacilli</taxon>
        <taxon>Lactobacillales</taxon>
        <taxon>Lactobacillaceae</taxon>
        <taxon>Lactiplantibacillus</taxon>
    </lineage>
</organism>
<accession>A0ABV5WV09</accession>
<comment type="caution">
    <text evidence="4">The sequence shown here is derived from an EMBL/GenBank/DDBJ whole genome shotgun (WGS) entry which is preliminary data.</text>
</comment>
<dbReference type="InterPro" id="IPR031927">
    <property type="entry name" value="DUF4767"/>
</dbReference>
<evidence type="ECO:0000313" key="4">
    <source>
        <dbReference type="EMBL" id="MFB9769965.1"/>
    </source>
</evidence>
<reference evidence="4 5" key="1">
    <citation type="submission" date="2024-09" db="EMBL/GenBank/DDBJ databases">
        <authorList>
            <person name="Sun Q."/>
            <person name="Mori K."/>
        </authorList>
    </citation>
    <scope>NUCLEOTIDE SEQUENCE [LARGE SCALE GENOMIC DNA]</scope>
    <source>
        <strain evidence="4 5">TBRC 4576</strain>
    </source>
</reference>
<keyword evidence="2" id="KW-0732">Signal</keyword>
<gene>
    <name evidence="4" type="ORF">ACFFLI_08850</name>
</gene>
<dbReference type="Proteomes" id="UP001589691">
    <property type="component" value="Unassembled WGS sequence"/>
</dbReference>
<keyword evidence="5" id="KW-1185">Reference proteome</keyword>
<feature type="chain" id="PRO_5045376195" evidence="2">
    <location>
        <begin position="24"/>
        <end position="339"/>
    </location>
</feature>
<dbReference type="Pfam" id="PF15983">
    <property type="entry name" value="DUF4767"/>
    <property type="match status" value="1"/>
</dbReference>
<protein>
    <submittedName>
        <fullName evidence="4">DUF4767 domain-containing protein</fullName>
    </submittedName>
</protein>
<dbReference type="PROSITE" id="PS51257">
    <property type="entry name" value="PROKAR_LIPOPROTEIN"/>
    <property type="match status" value="1"/>
</dbReference>
<feature type="compositionally biased region" description="Low complexity" evidence="1">
    <location>
        <begin position="26"/>
        <end position="35"/>
    </location>
</feature>
<proteinExistence type="predicted"/>
<dbReference type="EMBL" id="JBHLZY010000020">
    <property type="protein sequence ID" value="MFB9769965.1"/>
    <property type="molecule type" value="Genomic_DNA"/>
</dbReference>
<feature type="signal peptide" evidence="2">
    <location>
        <begin position="1"/>
        <end position="23"/>
    </location>
</feature>